<dbReference type="AlphaFoldDB" id="A0A2J5PKZ6"/>
<reference evidence="2 3" key="1">
    <citation type="submission" date="2017-11" db="EMBL/GenBank/DDBJ databases">
        <authorList>
            <person name="Han C.G."/>
        </authorList>
    </citation>
    <scope>NUCLEOTIDE SEQUENCE [LARGE SCALE GENOMIC DNA]</scope>
    <source>
        <strain evidence="2 3">A10</strain>
    </source>
</reference>
<dbReference type="RefSeq" id="WP_049593973.1">
    <property type="nucleotide sequence ID" value="NZ_CAXLPK010000002.1"/>
</dbReference>
<reference evidence="2 3" key="2">
    <citation type="submission" date="2018-01" db="EMBL/GenBank/DDBJ databases">
        <title>Genomic study of Klebsiella pneumoniae.</title>
        <authorList>
            <person name="Yang Y."/>
            <person name="Bicalho R."/>
        </authorList>
    </citation>
    <scope>NUCLEOTIDE SEQUENCE [LARGE SCALE GENOMIC DNA]</scope>
    <source>
        <strain evidence="2 3">A10</strain>
    </source>
</reference>
<keyword evidence="1" id="KW-0472">Membrane</keyword>
<sequence>MRYSPGFWREIRPLDFFGIPAPMFSLYLFWCRFPSMDTIYVCTGILVTFRLISFLGWTPRLLYQRAVHLFRGTRIAGRPWWYRHFTE</sequence>
<protein>
    <submittedName>
        <fullName evidence="2">Conjugal transfer protein</fullName>
    </submittedName>
</protein>
<organism evidence="2 3">
    <name type="scientific">Klebsiella michiganensis</name>
    <dbReference type="NCBI Taxonomy" id="1134687"/>
    <lineage>
        <taxon>Bacteria</taxon>
        <taxon>Pseudomonadati</taxon>
        <taxon>Pseudomonadota</taxon>
        <taxon>Gammaproteobacteria</taxon>
        <taxon>Enterobacterales</taxon>
        <taxon>Enterobacteriaceae</taxon>
        <taxon>Klebsiella/Raoultella group</taxon>
        <taxon>Klebsiella</taxon>
    </lineage>
</organism>
<evidence type="ECO:0000313" key="3">
    <source>
        <dbReference type="Proteomes" id="UP000234667"/>
    </source>
</evidence>
<gene>
    <name evidence="2" type="ORF">CWN49_20295</name>
</gene>
<keyword evidence="1" id="KW-1133">Transmembrane helix</keyword>
<evidence type="ECO:0000256" key="1">
    <source>
        <dbReference type="SAM" id="Phobius"/>
    </source>
</evidence>
<proteinExistence type="predicted"/>
<dbReference type="EMBL" id="PIDR01000694">
    <property type="protein sequence ID" value="PLO66736.1"/>
    <property type="molecule type" value="Genomic_DNA"/>
</dbReference>
<feature type="transmembrane region" description="Helical" evidence="1">
    <location>
        <begin position="12"/>
        <end position="30"/>
    </location>
</feature>
<evidence type="ECO:0000313" key="2">
    <source>
        <dbReference type="EMBL" id="PLO66736.1"/>
    </source>
</evidence>
<accession>A0A2J5PKZ6</accession>
<feature type="transmembrane region" description="Helical" evidence="1">
    <location>
        <begin position="36"/>
        <end position="57"/>
    </location>
</feature>
<keyword evidence="1" id="KW-0812">Transmembrane</keyword>
<dbReference type="Proteomes" id="UP000234667">
    <property type="component" value="Unassembled WGS sequence"/>
</dbReference>
<comment type="caution">
    <text evidence="2">The sequence shown here is derived from an EMBL/GenBank/DDBJ whole genome shotgun (WGS) entry which is preliminary data.</text>
</comment>
<name>A0A2J5PKZ6_9ENTR</name>